<dbReference type="InterPro" id="IPR008631">
    <property type="entry name" value="Glycogen_synth"/>
</dbReference>
<evidence type="ECO:0000313" key="11">
    <source>
        <dbReference type="EMBL" id="CAD5219173.1"/>
    </source>
</evidence>
<keyword evidence="4 9" id="KW-0328">Glycosyltransferase</keyword>
<dbReference type="AlphaFoldDB" id="A0A7I8WMK6"/>
<dbReference type="FunFam" id="3.40.50.2000:FF:000014">
    <property type="entry name" value="Glycogen [starch] synthase"/>
    <property type="match status" value="1"/>
</dbReference>
<dbReference type="PANTHER" id="PTHR10176">
    <property type="entry name" value="GLYCOGEN SYNTHASE"/>
    <property type="match status" value="1"/>
</dbReference>
<protein>
    <recommendedName>
        <fullName evidence="8 9">Glycogen [starch] synthase</fullName>
        <ecNumber evidence="3 9">2.4.1.11</ecNumber>
    </recommendedName>
</protein>
<comment type="similarity">
    <text evidence="2 9">Belongs to the glycosyltransferase 3 family.</text>
</comment>
<dbReference type="EC" id="2.4.1.11" evidence="3 9"/>
<evidence type="ECO:0000256" key="9">
    <source>
        <dbReference type="RuleBase" id="RU363104"/>
    </source>
</evidence>
<dbReference type="FunFam" id="3.40.50.2000:FF:000247">
    <property type="entry name" value="Glycogen [starch] synthase"/>
    <property type="match status" value="1"/>
</dbReference>
<dbReference type="EMBL" id="CAJFCV020000003">
    <property type="protein sequence ID" value="CAG9104193.1"/>
    <property type="molecule type" value="Genomic_DNA"/>
</dbReference>
<dbReference type="SUPFAM" id="SSF53756">
    <property type="entry name" value="UDP-Glycosyltransferase/glycogen phosphorylase"/>
    <property type="match status" value="2"/>
</dbReference>
<gene>
    <name evidence="11" type="ORF">BXYJ_LOCUS5546</name>
</gene>
<evidence type="ECO:0000256" key="2">
    <source>
        <dbReference type="ARBA" id="ARBA00010686"/>
    </source>
</evidence>
<proteinExistence type="inferred from homology"/>
<organism evidence="11 12">
    <name type="scientific">Bursaphelenchus xylophilus</name>
    <name type="common">Pinewood nematode worm</name>
    <name type="synonym">Aphelenchoides xylophilus</name>
    <dbReference type="NCBI Taxonomy" id="6326"/>
    <lineage>
        <taxon>Eukaryota</taxon>
        <taxon>Metazoa</taxon>
        <taxon>Ecdysozoa</taxon>
        <taxon>Nematoda</taxon>
        <taxon>Chromadorea</taxon>
        <taxon>Rhabditida</taxon>
        <taxon>Tylenchina</taxon>
        <taxon>Tylenchomorpha</taxon>
        <taxon>Aphelenchoidea</taxon>
        <taxon>Aphelenchoididae</taxon>
        <taxon>Bursaphelenchus</taxon>
    </lineage>
</organism>
<dbReference type="Proteomes" id="UP000659654">
    <property type="component" value="Unassembled WGS sequence"/>
</dbReference>
<dbReference type="GO" id="GO:0005737">
    <property type="term" value="C:cytoplasm"/>
    <property type="evidence" value="ECO:0007669"/>
    <property type="project" value="TreeGrafter"/>
</dbReference>
<dbReference type="Gene3D" id="3.40.50.2000">
    <property type="entry name" value="Glycogen Phosphorylase B"/>
    <property type="match status" value="2"/>
</dbReference>
<keyword evidence="12" id="KW-1185">Reference proteome</keyword>
<dbReference type="GO" id="GO:0005978">
    <property type="term" value="P:glycogen biosynthetic process"/>
    <property type="evidence" value="ECO:0007669"/>
    <property type="project" value="UniProtKB-UniPathway"/>
</dbReference>
<feature type="compositionally biased region" description="Basic and acidic residues" evidence="10">
    <location>
        <begin position="683"/>
        <end position="695"/>
    </location>
</feature>
<evidence type="ECO:0000256" key="4">
    <source>
        <dbReference type="ARBA" id="ARBA00022676"/>
    </source>
</evidence>
<evidence type="ECO:0000256" key="3">
    <source>
        <dbReference type="ARBA" id="ARBA00012558"/>
    </source>
</evidence>
<evidence type="ECO:0000256" key="5">
    <source>
        <dbReference type="ARBA" id="ARBA00022679"/>
    </source>
</evidence>
<feature type="region of interest" description="Disordered" evidence="10">
    <location>
        <begin position="654"/>
        <end position="695"/>
    </location>
</feature>
<evidence type="ECO:0000256" key="10">
    <source>
        <dbReference type="SAM" id="MobiDB-lite"/>
    </source>
</evidence>
<evidence type="ECO:0000256" key="8">
    <source>
        <dbReference type="ARBA" id="ARBA00073454"/>
    </source>
</evidence>
<dbReference type="Proteomes" id="UP000582659">
    <property type="component" value="Unassembled WGS sequence"/>
</dbReference>
<evidence type="ECO:0000256" key="1">
    <source>
        <dbReference type="ARBA" id="ARBA00004964"/>
    </source>
</evidence>
<comment type="caution">
    <text evidence="11">The sequence shown here is derived from an EMBL/GenBank/DDBJ whole genome shotgun (WGS) entry which is preliminary data.</text>
</comment>
<feature type="compositionally biased region" description="Polar residues" evidence="10">
    <location>
        <begin position="659"/>
        <end position="673"/>
    </location>
</feature>
<dbReference type="GO" id="GO:0004373">
    <property type="term" value="F:alpha-1,4-glucan glucosyltransferase (UDP-glucose donor) activity"/>
    <property type="evidence" value="ECO:0007669"/>
    <property type="project" value="UniProtKB-EC"/>
</dbReference>
<comment type="function">
    <text evidence="9">Transfers the glycosyl residue from UDP-Glc to the non-reducing end of alpha-1,4-glucan.</text>
</comment>
<dbReference type="EMBL" id="CAJFDI010000003">
    <property type="protein sequence ID" value="CAD5219173.1"/>
    <property type="molecule type" value="Genomic_DNA"/>
</dbReference>
<comment type="pathway">
    <text evidence="1 9">Glycan biosynthesis; glycogen biosynthesis.</text>
</comment>
<dbReference type="PANTHER" id="PTHR10176:SF3">
    <property type="entry name" value="GLYCOGEN [STARCH] SYNTHASE"/>
    <property type="match status" value="1"/>
</dbReference>
<dbReference type="OrthoDB" id="6335297at2759"/>
<accession>A0A7I8WMK6</accession>
<evidence type="ECO:0000256" key="6">
    <source>
        <dbReference type="ARBA" id="ARBA00023056"/>
    </source>
</evidence>
<name>A0A7I8WMK6_BURXY</name>
<dbReference type="UniPathway" id="UPA00164"/>
<comment type="catalytic activity">
    <reaction evidence="7">
        <text>[(1-&gt;4)-alpha-D-glucosyl](n) + UDP-alpha-D-glucose = [(1-&gt;4)-alpha-D-glucosyl](n+1) + UDP + H(+)</text>
        <dbReference type="Rhea" id="RHEA:18549"/>
        <dbReference type="Rhea" id="RHEA-COMP:9584"/>
        <dbReference type="Rhea" id="RHEA-COMP:9587"/>
        <dbReference type="ChEBI" id="CHEBI:15378"/>
        <dbReference type="ChEBI" id="CHEBI:15444"/>
        <dbReference type="ChEBI" id="CHEBI:58223"/>
        <dbReference type="ChEBI" id="CHEBI:58885"/>
        <dbReference type="EC" id="2.4.1.11"/>
    </reaction>
    <physiologicalReaction direction="left-to-right" evidence="7">
        <dbReference type="Rhea" id="RHEA:18550"/>
    </physiologicalReaction>
</comment>
<keyword evidence="5 9" id="KW-0808">Transferase</keyword>
<evidence type="ECO:0000313" key="12">
    <source>
        <dbReference type="Proteomes" id="UP000659654"/>
    </source>
</evidence>
<keyword evidence="6 9" id="KW-0320">Glycogen biosynthesis</keyword>
<sequence>MSENGTFSRLPRRQSSSRLVKQLADMNISEDVLDHGETARHENRFVFECAWEVANKVGGIYTVLRTKAPVSTEELGDQYCMLGPYNEEQVKLEVEVGEPETAAMKYTLDQMHEWGFRCVYGRWLIDGYPKVVLFDIGSAAWKLDAWKHELFEKCHIGIPYIDRESNDCVIFGFLVAIFLKAFAESTEGLSPLIVAQFHEWQAGVGLMMTRLWKVNVATVFTTHATLLGRHLCAAGADLYNNLDKFQVDQEAGEKQIYHRYCLERAACCMAHVFTTVSEITGLEAEHLLKRKPDILTPNGLNVVKFAALHEFQNLHALNKEKIHSFIRGHFYGHMNFDLDKTLYMFTAGRYEFSNKGGDLFIDALARLNHLLKVSTDKRTQGVTVIAFIIYPAAANSFNVDSLRGQAITKQLRDSIQHIKDNIGSRLFESCLQGHIPDANELISPEERVQLKRCLLSSKRDTLPPICTHNMVDDANDQVLNAFRRCQLFNSDHDRVKVIFHPEFLSSASPLIGLDYEDFVRGCHMGVFPSYYEPWGYTPAECTVRGIPSITTNLSGFGCFIEKQVPDHDNYGIFVVDRRFKRSDESIQQLADILLNYCSLNRRQRVILRNRTERLSELLDWKTLGGLYREARRMALKKLHPDLEIKLSEALAKMPRPLSAPSTPRGSAHGSPNESDNESDTAEQVEHENIHWHIEG</sequence>
<dbReference type="Pfam" id="PF05693">
    <property type="entry name" value="Glycogen_syn"/>
    <property type="match status" value="1"/>
</dbReference>
<evidence type="ECO:0000256" key="7">
    <source>
        <dbReference type="ARBA" id="ARBA00047345"/>
    </source>
</evidence>
<reference evidence="11" key="1">
    <citation type="submission" date="2020-09" db="EMBL/GenBank/DDBJ databases">
        <authorList>
            <person name="Kikuchi T."/>
        </authorList>
    </citation>
    <scope>NUCLEOTIDE SEQUENCE</scope>
    <source>
        <strain evidence="11">Ka4C1</strain>
    </source>
</reference>
<dbReference type="SMR" id="A0A7I8WMK6"/>